<dbReference type="GO" id="GO:0006914">
    <property type="term" value="P:autophagy"/>
    <property type="evidence" value="ECO:0007669"/>
    <property type="project" value="UniProtKB-KW"/>
</dbReference>
<evidence type="ECO:0000313" key="8">
    <source>
        <dbReference type="EMBL" id="CAF1289774.1"/>
    </source>
</evidence>
<dbReference type="SUPFAM" id="SSF54236">
    <property type="entry name" value="Ubiquitin-like"/>
    <property type="match status" value="1"/>
</dbReference>
<dbReference type="InterPro" id="IPR004241">
    <property type="entry name" value="Atg8-like"/>
</dbReference>
<dbReference type="GO" id="GO:0016020">
    <property type="term" value="C:membrane"/>
    <property type="evidence" value="ECO:0007669"/>
    <property type="project" value="UniProtKB-SubCell"/>
</dbReference>
<evidence type="ECO:0000256" key="1">
    <source>
        <dbReference type="ARBA" id="ARBA00004370"/>
    </source>
</evidence>
<dbReference type="EMBL" id="CAJNOQ010000072">
    <property type="protein sequence ID" value="CAF0751496.1"/>
    <property type="molecule type" value="Genomic_DNA"/>
</dbReference>
<evidence type="ECO:0000313" key="10">
    <source>
        <dbReference type="EMBL" id="CAF4094616.1"/>
    </source>
</evidence>
<evidence type="ECO:0000313" key="9">
    <source>
        <dbReference type="EMBL" id="CAF3531152.1"/>
    </source>
</evidence>
<sequence>MNWHYKQQNLLLNRIQESDRIKRRYPDRVPVIIQSNNNDRSSLTISNMNYSLFKSFTTSASSSDLSSTTTTMDIRHRLEHEKYLVPNELSFGQFAYNIRKRLRLRSEHALFFYLGKNLCQPTLSSTMEQLYAEFKDDDGFLYVCYTDEKVFG</sequence>
<evidence type="ECO:0000313" key="11">
    <source>
        <dbReference type="Proteomes" id="UP000663829"/>
    </source>
</evidence>
<reference evidence="7" key="1">
    <citation type="submission" date="2021-02" db="EMBL/GenBank/DDBJ databases">
        <authorList>
            <person name="Nowell W R."/>
        </authorList>
    </citation>
    <scope>NUCLEOTIDE SEQUENCE</scope>
</reference>
<evidence type="ECO:0000256" key="6">
    <source>
        <dbReference type="RuleBase" id="RU004384"/>
    </source>
</evidence>
<evidence type="ECO:0000256" key="2">
    <source>
        <dbReference type="ARBA" id="ARBA00007293"/>
    </source>
</evidence>
<dbReference type="Proteomes" id="UP000682733">
    <property type="component" value="Unassembled WGS sequence"/>
</dbReference>
<comment type="similarity">
    <text evidence="2 6">Belongs to the ATG8 family.</text>
</comment>
<name>A0A813P8J4_9BILA</name>
<evidence type="ECO:0000313" key="7">
    <source>
        <dbReference type="EMBL" id="CAF0751496.1"/>
    </source>
</evidence>
<dbReference type="PANTHER" id="PTHR10969">
    <property type="entry name" value="MICROTUBULE-ASSOCIATED PROTEINS 1A/1B LIGHT CHAIN 3-RELATED"/>
    <property type="match status" value="1"/>
</dbReference>
<dbReference type="Proteomes" id="UP000681722">
    <property type="component" value="Unassembled WGS sequence"/>
</dbReference>
<evidence type="ECO:0000256" key="4">
    <source>
        <dbReference type="ARBA" id="ARBA00023288"/>
    </source>
</evidence>
<dbReference type="Proteomes" id="UP000677228">
    <property type="component" value="Unassembled WGS sequence"/>
</dbReference>
<accession>A0A813P8J4</accession>
<comment type="caution">
    <text evidence="7">The sequence shown here is derived from an EMBL/GenBank/DDBJ whole genome shotgun (WGS) entry which is preliminary data.</text>
</comment>
<comment type="subcellular location">
    <subcellularLocation>
        <location evidence="1">Membrane</location>
    </subcellularLocation>
</comment>
<dbReference type="EMBL" id="CAJOBC010000072">
    <property type="protein sequence ID" value="CAF3531152.1"/>
    <property type="molecule type" value="Genomic_DNA"/>
</dbReference>
<keyword evidence="6" id="KW-0072">Autophagy</keyword>
<dbReference type="OrthoDB" id="10041139at2759"/>
<feature type="lipid moiety-binding region" description="Phosphatidylserine amidated glycine; alternate" evidence="5">
    <location>
        <position position="152"/>
    </location>
</feature>
<dbReference type="AlphaFoldDB" id="A0A813P8J4"/>
<dbReference type="Pfam" id="PF02991">
    <property type="entry name" value="ATG8"/>
    <property type="match status" value="1"/>
</dbReference>
<proteinExistence type="inferred from homology"/>
<keyword evidence="11" id="KW-1185">Reference proteome</keyword>
<keyword evidence="4 5" id="KW-0449">Lipoprotein</keyword>
<protein>
    <recommendedName>
        <fullName evidence="12">Autophagy-related protein</fullName>
    </recommendedName>
</protein>
<dbReference type="InterPro" id="IPR029071">
    <property type="entry name" value="Ubiquitin-like_domsf"/>
</dbReference>
<evidence type="ECO:0008006" key="12">
    <source>
        <dbReference type="Google" id="ProtNLM"/>
    </source>
</evidence>
<dbReference type="Gene3D" id="3.10.20.90">
    <property type="entry name" value="Phosphatidylinositol 3-kinase Catalytic Subunit, Chain A, domain 1"/>
    <property type="match status" value="1"/>
</dbReference>
<organism evidence="7 11">
    <name type="scientific">Didymodactylos carnosus</name>
    <dbReference type="NCBI Taxonomy" id="1234261"/>
    <lineage>
        <taxon>Eukaryota</taxon>
        <taxon>Metazoa</taxon>
        <taxon>Spiralia</taxon>
        <taxon>Gnathifera</taxon>
        <taxon>Rotifera</taxon>
        <taxon>Eurotatoria</taxon>
        <taxon>Bdelloidea</taxon>
        <taxon>Philodinida</taxon>
        <taxon>Philodinidae</taxon>
        <taxon>Didymodactylos</taxon>
    </lineage>
</organism>
<keyword evidence="3" id="KW-0472">Membrane</keyword>
<dbReference type="EMBL" id="CAJOBA010040440">
    <property type="protein sequence ID" value="CAF4094616.1"/>
    <property type="molecule type" value="Genomic_DNA"/>
</dbReference>
<evidence type="ECO:0000256" key="5">
    <source>
        <dbReference type="PIRSR" id="PIRSR604241-50"/>
    </source>
</evidence>
<gene>
    <name evidence="7" type="ORF">GPM918_LOCUS859</name>
    <name evidence="8" type="ORF">OVA965_LOCUS28034</name>
    <name evidence="9" type="ORF">SRO942_LOCUS859</name>
    <name evidence="10" type="ORF">TMI583_LOCUS28784</name>
</gene>
<dbReference type="EMBL" id="CAJNOK010018866">
    <property type="protein sequence ID" value="CAF1289774.1"/>
    <property type="molecule type" value="Genomic_DNA"/>
</dbReference>
<evidence type="ECO:0000256" key="3">
    <source>
        <dbReference type="ARBA" id="ARBA00023136"/>
    </source>
</evidence>
<dbReference type="Proteomes" id="UP000663829">
    <property type="component" value="Unassembled WGS sequence"/>
</dbReference>